<name>A0A8E2BCJ8_9HYPH</name>
<feature type="transmembrane region" description="Helical" evidence="1">
    <location>
        <begin position="152"/>
        <end position="176"/>
    </location>
</feature>
<keyword evidence="1" id="KW-0472">Membrane</keyword>
<organism evidence="2 3">
    <name type="scientific">Aminobacter carboxidus</name>
    <dbReference type="NCBI Taxonomy" id="376165"/>
    <lineage>
        <taxon>Bacteria</taxon>
        <taxon>Pseudomonadati</taxon>
        <taxon>Pseudomonadota</taxon>
        <taxon>Alphaproteobacteria</taxon>
        <taxon>Hyphomicrobiales</taxon>
        <taxon>Phyllobacteriaceae</taxon>
        <taxon>Aminobacter</taxon>
    </lineage>
</organism>
<dbReference type="Proteomes" id="UP000532373">
    <property type="component" value="Unassembled WGS sequence"/>
</dbReference>
<feature type="transmembrane region" description="Helical" evidence="1">
    <location>
        <begin position="196"/>
        <end position="219"/>
    </location>
</feature>
<evidence type="ECO:0000256" key="1">
    <source>
        <dbReference type="SAM" id="Phobius"/>
    </source>
</evidence>
<sequence length="237" mass="25494">MSSESEPSGWDIWRWLPVAWLCLVMALSARGIDASIAIMLDFSMPTAVLWLIYASVGFSAVTIAWGIYLLVLAYNRSPSFPRNFTIWQWAIVAFLLAKQVYIFVMPDFAFGIEGLAWDFGEMAIGLAMIWLVRRQDQPPASLSSGSHERPRLLVSLLAAIVGIIVGAALGAGLGLALGTGISEATDMSCFEGACGYFVVLIGLGGLLIGAVAGGIFAVWRVNRRKSEPAVPPQTPVN</sequence>
<protein>
    <recommendedName>
        <fullName evidence="4">DUF2569 domain-containing protein</fullName>
    </recommendedName>
</protein>
<feature type="transmembrane region" description="Helical" evidence="1">
    <location>
        <begin position="86"/>
        <end position="104"/>
    </location>
</feature>
<reference evidence="2 3" key="1">
    <citation type="submission" date="2020-08" db="EMBL/GenBank/DDBJ databases">
        <title>Genomic Encyclopedia of Type Strains, Phase IV (KMG-IV): sequencing the most valuable type-strain genomes for metagenomic binning, comparative biology and taxonomic classification.</title>
        <authorList>
            <person name="Goeker M."/>
        </authorList>
    </citation>
    <scope>NUCLEOTIDE SEQUENCE [LARGE SCALE GENOMIC DNA]</scope>
    <source>
        <strain evidence="2 3">DSM 17454</strain>
    </source>
</reference>
<accession>A0A8E2BCJ8</accession>
<feature type="transmembrane region" description="Helical" evidence="1">
    <location>
        <begin position="110"/>
        <end position="132"/>
    </location>
</feature>
<feature type="transmembrane region" description="Helical" evidence="1">
    <location>
        <begin position="50"/>
        <end position="74"/>
    </location>
</feature>
<keyword evidence="1" id="KW-1133">Transmembrane helix</keyword>
<evidence type="ECO:0000313" key="3">
    <source>
        <dbReference type="Proteomes" id="UP000532373"/>
    </source>
</evidence>
<keyword evidence="1" id="KW-0812">Transmembrane</keyword>
<evidence type="ECO:0008006" key="4">
    <source>
        <dbReference type="Google" id="ProtNLM"/>
    </source>
</evidence>
<evidence type="ECO:0000313" key="2">
    <source>
        <dbReference type="EMBL" id="MBB6467646.1"/>
    </source>
</evidence>
<gene>
    <name evidence="2" type="ORF">HNQ96_003527</name>
</gene>
<dbReference type="EMBL" id="JACHGI010000006">
    <property type="protein sequence ID" value="MBB6467646.1"/>
    <property type="molecule type" value="Genomic_DNA"/>
</dbReference>
<dbReference type="AlphaFoldDB" id="A0A8E2BCJ8"/>
<dbReference type="RefSeq" id="WP_184770033.1">
    <property type="nucleotide sequence ID" value="NZ_JACHGI010000006.1"/>
</dbReference>
<proteinExistence type="predicted"/>
<feature type="transmembrane region" description="Helical" evidence="1">
    <location>
        <begin position="12"/>
        <end position="30"/>
    </location>
</feature>
<comment type="caution">
    <text evidence="2">The sequence shown here is derived from an EMBL/GenBank/DDBJ whole genome shotgun (WGS) entry which is preliminary data.</text>
</comment>